<evidence type="ECO:0000256" key="4">
    <source>
        <dbReference type="ARBA" id="ARBA00023180"/>
    </source>
</evidence>
<reference evidence="6 7" key="1">
    <citation type="journal article" date="2019" name="Sci. Rep.">
        <title>A high-quality genome of Eragrostis curvula grass provides insights into Poaceae evolution and supports new strategies to enhance forage quality.</title>
        <authorList>
            <person name="Carballo J."/>
            <person name="Santos B.A.C.M."/>
            <person name="Zappacosta D."/>
            <person name="Garbus I."/>
            <person name="Selva J.P."/>
            <person name="Gallo C.A."/>
            <person name="Diaz A."/>
            <person name="Albertini E."/>
            <person name="Caccamo M."/>
            <person name="Echenique V."/>
        </authorList>
    </citation>
    <scope>NUCLEOTIDE SEQUENCE [LARGE SCALE GENOMIC DNA]</scope>
    <source>
        <strain evidence="7">cv. Victoria</strain>
        <tissue evidence="6">Leaf</tissue>
    </source>
</reference>
<evidence type="ECO:0000313" key="7">
    <source>
        <dbReference type="Proteomes" id="UP000324897"/>
    </source>
</evidence>
<dbReference type="GO" id="GO:0016788">
    <property type="term" value="F:hydrolase activity, acting on ester bonds"/>
    <property type="evidence" value="ECO:0007669"/>
    <property type="project" value="InterPro"/>
</dbReference>
<feature type="chain" id="PRO_5023913557" description="GDSL esterase/lipase" evidence="5">
    <location>
        <begin position="28"/>
        <end position="378"/>
    </location>
</feature>
<dbReference type="AlphaFoldDB" id="A0A5J9UGS0"/>
<comment type="caution">
    <text evidence="6">The sequence shown here is derived from an EMBL/GenBank/DDBJ whole genome shotgun (WGS) entry which is preliminary data.</text>
</comment>
<evidence type="ECO:0000256" key="1">
    <source>
        <dbReference type="ARBA" id="ARBA00008668"/>
    </source>
</evidence>
<evidence type="ECO:0000256" key="5">
    <source>
        <dbReference type="SAM" id="SignalP"/>
    </source>
</evidence>
<keyword evidence="4" id="KW-0325">Glycoprotein</keyword>
<accession>A0A5J9UGS0</accession>
<dbReference type="PANTHER" id="PTHR22835:SF565">
    <property type="entry name" value="GDSL ESTERASE_LIPASE"/>
    <property type="match status" value="1"/>
</dbReference>
<dbReference type="Pfam" id="PF00657">
    <property type="entry name" value="Lipase_GDSL"/>
    <property type="match status" value="1"/>
</dbReference>
<dbReference type="PANTHER" id="PTHR22835">
    <property type="entry name" value="ZINC FINGER FYVE DOMAIN CONTAINING PROTEIN"/>
    <property type="match status" value="1"/>
</dbReference>
<feature type="signal peptide" evidence="5">
    <location>
        <begin position="1"/>
        <end position="27"/>
    </location>
</feature>
<protein>
    <recommendedName>
        <fullName evidence="8">GDSL esterase/lipase</fullName>
    </recommendedName>
</protein>
<sequence length="378" mass="40744">MARFLPCAAVSLLLVVVLLSATPDADAASSSSTGRRYRYGSIFSFGDSYADTGNNPVAFRRLSLFDPVMRPPYGATFFRRPTGRDSDGRLAIDFIAESLGLPLVPPFLARERNGSTFRRGANFAVGGATAIDAAFFHSGDPPGGSTFPLNTSLGVQLQWFESIKPSLCGKGCKDFFRTSLFFVGAFGVNDYLLSLSTNNVSQVRPLVPDVITTISTAIERLIVHGASTLVVPGIIPFGCAPPVLVKFADRDPAGYDPRTGCLKGINELVTRHNTLLQEAVHELQAKHTAGDVKIVYTDFFGPVMEMLTSPAKFGFEDVFTLCCGGPGKYNYNPKIFCGDAAGIMCKDPSTRVFWDGVHLTEAAYRHIAAGWLSSIQSP</sequence>
<dbReference type="OrthoDB" id="1600564at2759"/>
<dbReference type="InterPro" id="IPR001087">
    <property type="entry name" value="GDSL"/>
</dbReference>
<gene>
    <name evidence="6" type="ORF">EJB05_32654</name>
</gene>
<comment type="similarity">
    <text evidence="1">Belongs to the 'GDSL' lipolytic enzyme family.</text>
</comment>
<keyword evidence="3" id="KW-0378">Hydrolase</keyword>
<dbReference type="Gene3D" id="3.40.50.1110">
    <property type="entry name" value="SGNH hydrolase"/>
    <property type="match status" value="1"/>
</dbReference>
<name>A0A5J9UGS0_9POAL</name>
<dbReference type="Gramene" id="TVU22933">
    <property type="protein sequence ID" value="TVU22933"/>
    <property type="gene ID" value="EJB05_32654"/>
</dbReference>
<dbReference type="InterPro" id="IPR035669">
    <property type="entry name" value="SGNH_plant_lipase-like"/>
</dbReference>
<proteinExistence type="inferred from homology"/>
<evidence type="ECO:0000256" key="2">
    <source>
        <dbReference type="ARBA" id="ARBA00022729"/>
    </source>
</evidence>
<evidence type="ECO:0000256" key="3">
    <source>
        <dbReference type="ARBA" id="ARBA00022801"/>
    </source>
</evidence>
<dbReference type="CDD" id="cd01837">
    <property type="entry name" value="SGNH_plant_lipase_like"/>
    <property type="match status" value="1"/>
</dbReference>
<evidence type="ECO:0000313" key="6">
    <source>
        <dbReference type="EMBL" id="TVU22933.1"/>
    </source>
</evidence>
<dbReference type="InterPro" id="IPR036514">
    <property type="entry name" value="SGNH_hydro_sf"/>
</dbReference>
<keyword evidence="2 5" id="KW-0732">Signal</keyword>
<dbReference type="EMBL" id="RWGY01000026">
    <property type="protein sequence ID" value="TVU22933.1"/>
    <property type="molecule type" value="Genomic_DNA"/>
</dbReference>
<dbReference type="SUPFAM" id="SSF52266">
    <property type="entry name" value="SGNH hydrolase"/>
    <property type="match status" value="1"/>
</dbReference>
<keyword evidence="7" id="KW-1185">Reference proteome</keyword>
<dbReference type="Proteomes" id="UP000324897">
    <property type="component" value="Unassembled WGS sequence"/>
</dbReference>
<evidence type="ECO:0008006" key="8">
    <source>
        <dbReference type="Google" id="ProtNLM"/>
    </source>
</evidence>
<organism evidence="6 7">
    <name type="scientific">Eragrostis curvula</name>
    <name type="common">weeping love grass</name>
    <dbReference type="NCBI Taxonomy" id="38414"/>
    <lineage>
        <taxon>Eukaryota</taxon>
        <taxon>Viridiplantae</taxon>
        <taxon>Streptophyta</taxon>
        <taxon>Embryophyta</taxon>
        <taxon>Tracheophyta</taxon>
        <taxon>Spermatophyta</taxon>
        <taxon>Magnoliopsida</taxon>
        <taxon>Liliopsida</taxon>
        <taxon>Poales</taxon>
        <taxon>Poaceae</taxon>
        <taxon>PACMAD clade</taxon>
        <taxon>Chloridoideae</taxon>
        <taxon>Eragrostideae</taxon>
        <taxon>Eragrostidinae</taxon>
        <taxon>Eragrostis</taxon>
    </lineage>
</organism>